<proteinExistence type="predicted"/>
<accession>A0A1L3ZXM1</accession>
<dbReference type="Proteomes" id="UP000182063">
    <property type="component" value="Chromosome"/>
</dbReference>
<dbReference type="KEGG" id="sphj:BSL82_14700"/>
<dbReference type="EMBL" id="CP018221">
    <property type="protein sequence ID" value="API60382.1"/>
    <property type="molecule type" value="Genomic_DNA"/>
</dbReference>
<dbReference type="RefSeq" id="WP_046193831.1">
    <property type="nucleotide sequence ID" value="NZ_CP018221.1"/>
</dbReference>
<dbReference type="AlphaFoldDB" id="A0A1L3ZXM1"/>
<dbReference type="OrthoDB" id="7272256at2"/>
<reference evidence="2" key="1">
    <citation type="submission" date="2016-11" db="EMBL/GenBank/DDBJ databases">
        <title>Complete Genome Sequence of alachlor-degrading Sphingomonas sp. strain JJ-A5.</title>
        <authorList>
            <person name="Lee H."/>
            <person name="Ka J.-O."/>
        </authorList>
    </citation>
    <scope>NUCLEOTIDE SEQUENCE [LARGE SCALE GENOMIC DNA]</scope>
    <source>
        <strain evidence="2">JJ-A5</strain>
    </source>
</reference>
<evidence type="ECO:0000313" key="2">
    <source>
        <dbReference type="Proteomes" id="UP000182063"/>
    </source>
</evidence>
<protein>
    <submittedName>
        <fullName evidence="1">Uncharacterized protein</fullName>
    </submittedName>
</protein>
<gene>
    <name evidence="1" type="ORF">BSL82_14700</name>
</gene>
<evidence type="ECO:0000313" key="1">
    <source>
        <dbReference type="EMBL" id="API60382.1"/>
    </source>
</evidence>
<organism evidence="1 2">
    <name type="scientific">Tardibacter chloracetimidivorans</name>
    <dbReference type="NCBI Taxonomy" id="1921510"/>
    <lineage>
        <taxon>Bacteria</taxon>
        <taxon>Pseudomonadati</taxon>
        <taxon>Pseudomonadota</taxon>
        <taxon>Alphaproteobacteria</taxon>
        <taxon>Sphingomonadales</taxon>
        <taxon>Sphingomonadaceae</taxon>
        <taxon>Tardibacter</taxon>
    </lineage>
</organism>
<keyword evidence="2" id="KW-1185">Reference proteome</keyword>
<sequence length="101" mass="10605">MQDFIAALVSFFLIEPLQAEMAERLAAAQAPQAVVAELTACARSGAPTLLERATNDPAWAASNAVRLWAGWVRPDQVLVEAAPGCAAAVEAARPFLTEPSS</sequence>
<name>A0A1L3ZXM1_9SPHN</name>